<comment type="caution">
    <text evidence="1">The sequence shown here is derived from an EMBL/GenBank/DDBJ whole genome shotgun (WGS) entry which is preliminary data.</text>
</comment>
<dbReference type="Proteomes" id="UP001651690">
    <property type="component" value="Unassembled WGS sequence"/>
</dbReference>
<accession>A0ABT1LVR7</accession>
<protein>
    <submittedName>
        <fullName evidence="1">Uncharacterized protein</fullName>
    </submittedName>
</protein>
<evidence type="ECO:0000313" key="1">
    <source>
        <dbReference type="EMBL" id="MCP9271001.1"/>
    </source>
</evidence>
<dbReference type="EMBL" id="JANDBD010000001">
    <property type="protein sequence ID" value="MCP9271001.1"/>
    <property type="molecule type" value="Genomic_DNA"/>
</dbReference>
<dbReference type="NCBIfam" id="NF046112">
    <property type="entry name" value="MSMEG_6209_Nter"/>
    <property type="match status" value="1"/>
</dbReference>
<reference evidence="1 2" key="1">
    <citation type="submission" date="2022-06" db="EMBL/GenBank/DDBJ databases">
        <title>Mycolicibacterium sp. CAU 1645 isolated from seawater.</title>
        <authorList>
            <person name="Kim W."/>
        </authorList>
    </citation>
    <scope>NUCLEOTIDE SEQUENCE [LARGE SCALE GENOMIC DNA]</scope>
    <source>
        <strain evidence="1 2">CAU 1645</strain>
    </source>
</reference>
<gene>
    <name evidence="1" type="ORF">NM203_02240</name>
</gene>
<name>A0ABT1LVR7_9MYCO</name>
<evidence type="ECO:0000313" key="2">
    <source>
        <dbReference type="Proteomes" id="UP001651690"/>
    </source>
</evidence>
<organism evidence="1 2">
    <name type="scientific">Mycolicibacterium arenosum</name>
    <dbReference type="NCBI Taxonomy" id="2952157"/>
    <lineage>
        <taxon>Bacteria</taxon>
        <taxon>Bacillati</taxon>
        <taxon>Actinomycetota</taxon>
        <taxon>Actinomycetes</taxon>
        <taxon>Mycobacteriales</taxon>
        <taxon>Mycobacteriaceae</taxon>
        <taxon>Mycolicibacterium</taxon>
    </lineage>
</organism>
<keyword evidence="2" id="KW-1185">Reference proteome</keyword>
<dbReference type="Gene3D" id="1.10.8.1060">
    <property type="entry name" value="Corynebacterium glutamicum thioredoxin-dependent arsenate reductase, N-terminal domain"/>
    <property type="match status" value="1"/>
</dbReference>
<proteinExistence type="predicted"/>
<sequence>MTDLLMPVTVDERCATSDPAPLHPDRELEAVASMLRSRFPDCRPEDIGRLVRTVYTQLAEQARVRTHLIPLTLNRCRRTLMLLTSSIPVLDDDRSSAGRQR</sequence>
<dbReference type="RefSeq" id="WP_255057975.1">
    <property type="nucleotide sequence ID" value="NZ_JANDBD010000001.1"/>
</dbReference>